<feature type="domain" description="Ribosomal protein L9" evidence="8">
    <location>
        <begin position="13"/>
        <end position="40"/>
    </location>
</feature>
<dbReference type="InterPro" id="IPR000244">
    <property type="entry name" value="Ribosomal_bL9"/>
</dbReference>
<dbReference type="Pfam" id="PF03948">
    <property type="entry name" value="Ribosomal_L9_C"/>
    <property type="match status" value="1"/>
</dbReference>
<evidence type="ECO:0000256" key="5">
    <source>
        <dbReference type="ARBA" id="ARBA00023274"/>
    </source>
</evidence>
<keyword evidence="2 7" id="KW-0699">rRNA-binding</keyword>
<reference evidence="9 10" key="1">
    <citation type="journal article" date="2015" name="Nature">
        <title>rRNA introns, odd ribosomes, and small enigmatic genomes across a large radiation of phyla.</title>
        <authorList>
            <person name="Brown C.T."/>
            <person name="Hug L.A."/>
            <person name="Thomas B.C."/>
            <person name="Sharon I."/>
            <person name="Castelle C.J."/>
            <person name="Singh A."/>
            <person name="Wilkins M.J."/>
            <person name="Williams K.H."/>
            <person name="Banfield J.F."/>
        </authorList>
    </citation>
    <scope>NUCLEOTIDE SEQUENCE [LARGE SCALE GENOMIC DNA]</scope>
</reference>
<evidence type="ECO:0000256" key="4">
    <source>
        <dbReference type="ARBA" id="ARBA00022980"/>
    </source>
</evidence>
<dbReference type="InterPro" id="IPR036791">
    <property type="entry name" value="Ribosomal_bL9_C_sf"/>
</dbReference>
<gene>
    <name evidence="7" type="primary">rplI</name>
    <name evidence="9" type="ORF">UW90_C0003G0020</name>
</gene>
<dbReference type="EMBL" id="LCKD01000003">
    <property type="protein sequence ID" value="KKT90296.1"/>
    <property type="molecule type" value="Genomic_DNA"/>
</dbReference>
<dbReference type="AlphaFoldDB" id="A0A0G1L2T1"/>
<dbReference type="SUPFAM" id="SSF55653">
    <property type="entry name" value="Ribosomal protein L9 C-domain"/>
    <property type="match status" value="1"/>
</dbReference>
<evidence type="ECO:0000256" key="2">
    <source>
        <dbReference type="ARBA" id="ARBA00022730"/>
    </source>
</evidence>
<evidence type="ECO:0000256" key="1">
    <source>
        <dbReference type="ARBA" id="ARBA00010605"/>
    </source>
</evidence>
<comment type="function">
    <text evidence="7">Binds to the 23S rRNA.</text>
</comment>
<evidence type="ECO:0000256" key="6">
    <source>
        <dbReference type="ARBA" id="ARBA00035292"/>
    </source>
</evidence>
<evidence type="ECO:0000259" key="8">
    <source>
        <dbReference type="PROSITE" id="PS00651"/>
    </source>
</evidence>
<proteinExistence type="inferred from homology"/>
<dbReference type="HAMAP" id="MF_00503">
    <property type="entry name" value="Ribosomal_bL9"/>
    <property type="match status" value="1"/>
</dbReference>
<dbReference type="Proteomes" id="UP000034368">
    <property type="component" value="Unassembled WGS sequence"/>
</dbReference>
<dbReference type="PANTHER" id="PTHR21368">
    <property type="entry name" value="50S RIBOSOMAL PROTEIN L9"/>
    <property type="match status" value="1"/>
</dbReference>
<dbReference type="InterPro" id="IPR036935">
    <property type="entry name" value="Ribosomal_bL9_N_sf"/>
</dbReference>
<dbReference type="Gene3D" id="3.10.430.100">
    <property type="entry name" value="Ribosomal protein L9, C-terminal domain"/>
    <property type="match status" value="1"/>
</dbReference>
<protein>
    <recommendedName>
        <fullName evidence="6 7">Large ribosomal subunit protein bL9</fullName>
    </recommendedName>
</protein>
<dbReference type="GO" id="GO:0019843">
    <property type="term" value="F:rRNA binding"/>
    <property type="evidence" value="ECO:0007669"/>
    <property type="project" value="UniProtKB-UniRule"/>
</dbReference>
<dbReference type="PATRIC" id="fig|1619026.3.peg.168"/>
<keyword evidence="4 7" id="KW-0689">Ribosomal protein</keyword>
<dbReference type="InterPro" id="IPR020070">
    <property type="entry name" value="Ribosomal_bL9_N"/>
</dbReference>
<dbReference type="PROSITE" id="PS00651">
    <property type="entry name" value="RIBOSOMAL_L9"/>
    <property type="match status" value="1"/>
</dbReference>
<dbReference type="InterPro" id="IPR020069">
    <property type="entry name" value="Ribosomal_bL9_C"/>
</dbReference>
<dbReference type="GO" id="GO:1990904">
    <property type="term" value="C:ribonucleoprotein complex"/>
    <property type="evidence" value="ECO:0007669"/>
    <property type="project" value="UniProtKB-KW"/>
</dbReference>
<comment type="similarity">
    <text evidence="1 7">Belongs to the bacterial ribosomal protein bL9 family.</text>
</comment>
<evidence type="ECO:0000313" key="9">
    <source>
        <dbReference type="EMBL" id="KKT90296.1"/>
    </source>
</evidence>
<organism evidence="9 10">
    <name type="scientific">Candidatus Yanofskybacteria bacterium GW2011_GWB1_45_11</name>
    <dbReference type="NCBI Taxonomy" id="1619026"/>
    <lineage>
        <taxon>Bacteria</taxon>
        <taxon>Candidatus Yanofskyibacteriota</taxon>
    </lineage>
</organism>
<keyword evidence="3 7" id="KW-0694">RNA-binding</keyword>
<name>A0A0G1L2T1_9BACT</name>
<dbReference type="GO" id="GO:0005840">
    <property type="term" value="C:ribosome"/>
    <property type="evidence" value="ECO:0007669"/>
    <property type="project" value="UniProtKB-KW"/>
</dbReference>
<evidence type="ECO:0000313" key="10">
    <source>
        <dbReference type="Proteomes" id="UP000034368"/>
    </source>
</evidence>
<dbReference type="GO" id="GO:0003735">
    <property type="term" value="F:structural constituent of ribosome"/>
    <property type="evidence" value="ECO:0007669"/>
    <property type="project" value="InterPro"/>
</dbReference>
<dbReference type="InterPro" id="IPR020594">
    <property type="entry name" value="Ribosomal_bL9_bac/chp"/>
</dbReference>
<dbReference type="NCBIfam" id="TIGR00158">
    <property type="entry name" value="L9"/>
    <property type="match status" value="1"/>
</dbReference>
<keyword evidence="5 7" id="KW-0687">Ribonucleoprotein</keyword>
<dbReference type="SUPFAM" id="SSF55658">
    <property type="entry name" value="L9 N-domain-like"/>
    <property type="match status" value="1"/>
</dbReference>
<dbReference type="Pfam" id="PF01281">
    <property type="entry name" value="Ribosomal_L9_N"/>
    <property type="match status" value="1"/>
</dbReference>
<dbReference type="InterPro" id="IPR009027">
    <property type="entry name" value="Ribosomal_bL9/RNase_H1_N"/>
</dbReference>
<comment type="caution">
    <text evidence="9">The sequence shown here is derived from an EMBL/GenBank/DDBJ whole genome shotgun (WGS) entry which is preliminary data.</text>
</comment>
<dbReference type="GO" id="GO:0006412">
    <property type="term" value="P:translation"/>
    <property type="evidence" value="ECO:0007669"/>
    <property type="project" value="UniProtKB-UniRule"/>
</dbReference>
<sequence length="154" mass="17079">MKVILLENIKNIGQMGDIKNVADGYGRNFLLPNKLARLATADGLRQASVLKQKLAGMQEIERKNAESVAAQLEDKSIEIVRRASKTGTLYDGIEKKDIAEAIKSAFQIEISENMIQLTNHIKKTGDYVIEIEILPEVKSSMKLSVKPLAKALEE</sequence>
<accession>A0A0G1L2T1</accession>
<dbReference type="Gene3D" id="3.40.5.10">
    <property type="entry name" value="Ribosomal protein L9, N-terminal domain"/>
    <property type="match status" value="1"/>
</dbReference>
<evidence type="ECO:0000256" key="7">
    <source>
        <dbReference type="HAMAP-Rule" id="MF_00503"/>
    </source>
</evidence>
<evidence type="ECO:0000256" key="3">
    <source>
        <dbReference type="ARBA" id="ARBA00022884"/>
    </source>
</evidence>